<name>A0AAV4LP82_BABCB</name>
<evidence type="ECO:0000256" key="1">
    <source>
        <dbReference type="SAM" id="MobiDB-lite"/>
    </source>
</evidence>
<comment type="caution">
    <text evidence="3">The sequence shown here is derived from an EMBL/GenBank/DDBJ whole genome shotgun (WGS) entry which is preliminary data.</text>
</comment>
<dbReference type="EMBL" id="BPLF01000001">
    <property type="protein sequence ID" value="GIX61609.1"/>
    <property type="molecule type" value="Genomic_DNA"/>
</dbReference>
<evidence type="ECO:0000313" key="3">
    <source>
        <dbReference type="EMBL" id="GIX61609.1"/>
    </source>
</evidence>
<feature type="region of interest" description="Disordered" evidence="1">
    <location>
        <begin position="789"/>
        <end position="814"/>
    </location>
</feature>
<evidence type="ECO:0000256" key="2">
    <source>
        <dbReference type="SAM" id="Phobius"/>
    </source>
</evidence>
<evidence type="ECO:0000313" key="4">
    <source>
        <dbReference type="Proteomes" id="UP001497744"/>
    </source>
</evidence>
<dbReference type="Proteomes" id="UP001497744">
    <property type="component" value="Unassembled WGS sequence"/>
</dbReference>
<accession>A0AAV4LP82</accession>
<keyword evidence="2" id="KW-0472">Membrane</keyword>
<keyword evidence="2" id="KW-0812">Transmembrane</keyword>
<proteinExistence type="predicted"/>
<dbReference type="RefSeq" id="XP_067713680.1">
    <property type="nucleotide sequence ID" value="XM_067857579.1"/>
</dbReference>
<sequence length="1439" mass="158664">MTSGGKQLTTPPENLKEAIDWVLRVSGRDSDKENEEGKKAIKGLAEELTASMRKKPYEENDDVKKILTEIMYDANISPTGPVIRLAYALQKFIRYERDRNKQQWMIGDKGIVQKDSSYNFTYGSSKWLDDVYNADNDGSKRRKGVQCFFTAIEKIYEGLTELFFNCKTEWSSQSLSGSGHSDTLNQFMTTNGFSGTQLNTSMTGDKIATQAFQGLNEFSEAYGAAGSNPSLDAFRSQLEQKATTDPSKSPLSALYILATYAYVKSSSPAAPSFAGYSGTAALAGGAYGFNLGGLGTFMSALLAYPFIRLSRPPFDSPSNLKEAIDWILRVTGKDGQDAGSDKSEELAKAITELPEFKQAIDAAAKKLTESGCDVSQALEDLRKSNTLGPIIGKVAEGLKSFIGYGSSGQGIADLVDPLQQLRKGVLEFLRMFLDNLRNYVTNTNDATKEIRMAFGGKGTFDEAIGSMSKLDDPKNQVKGVLMKLKNMSEIQNKSDVTELAKGCKTYFEGVITAMKSDPNIASTSSQISSLCSQLQKLLDKVAEQNSDLGTPINSVKSANQEVSSKISGLRQPAKSLVEGATRGTSELLRQLQKTGGYKSSYPSTFTWNGGTNNDKIAQIFLGCLPLYYYCLTYLYWKCRVGGEWSGQKFNRPTLQSYMAGHGYVADHFNKGKGASDIVKLLGSLDQFSTVSSSPTPSHPELLGALDNSLYSAFRTSHSSASNLNDHSLSALFYLCRTYFIGKQIIQPVSKQRPPTSIREMLYWLSGLQFSPYYYDLKKQIESHIPEEGLRVADSSKPSTSGPSGPGSASASTGDTLTRIDFNEYLTSTCVFAPAVLGTIQGHAADSEKEPWLHSLFSNTEFKLNYPTSGTALFYALSQYSYALQFQLSFLYRQCVNGSSDGFGWNQCTFGQHINTQNARSAANVSSWICSSSACEKANRCQHNSPSCNHFQQCGQQNTSPLQAFLTDNLKGFHVSLQPTPDSPNHLHNHPPGFMCHVPMGFADKLRRDNAGGANIVYALAPFFGTSNDPLRQLSEKLTCLTKRTPRTLGDLFGFIWHLNGQLFKTRPTMAELIGKFDEAFQLAGRLSTTFNNDRNSAITKLWDKITQLRLQPSSRIGATTPSGLSRSLEAMAPAIPFLYQIFMAEDPNTLPGTLFDLTQHCHKWDGNHLKHEAADPNSSIPNHKCSQNPGDLWSLYQPVRPVYAASQGTDPYKECRNANCGGYLQPLTLTYGATFSPSAAPAYLSWMAYLTDDLHEWLSQMRDDFNSISCENCNPGCTNGASCHINSGTSQCKCPSVVSCAGVLPLLYRYGFIFTDASLLNGWKYDTSSNAWKNNQPTVRSCQKFSQQLASVLSPDAPLAKLLESIDEFLHFFRYYFLYNQSTFWTIYIGLILYTFFFLLDTLHLRSHLKLTASHVVPPLVLLTQGTPLPITKLTYITQ</sequence>
<reference evidence="3 4" key="1">
    <citation type="submission" date="2021-06" db="EMBL/GenBank/DDBJ databases">
        <title>Genome sequence of Babesia caballi.</title>
        <authorList>
            <person name="Yamagishi J."/>
            <person name="Kidaka T."/>
            <person name="Ochi A."/>
        </authorList>
    </citation>
    <scope>NUCLEOTIDE SEQUENCE [LARGE SCALE GENOMIC DNA]</scope>
    <source>
        <strain evidence="3">USDA-D6B2</strain>
    </source>
</reference>
<keyword evidence="4" id="KW-1185">Reference proteome</keyword>
<gene>
    <name evidence="3" type="ORF">BcabD6B2_10440</name>
</gene>
<feature type="transmembrane region" description="Helical" evidence="2">
    <location>
        <begin position="1382"/>
        <end position="1400"/>
    </location>
</feature>
<organism evidence="3 4">
    <name type="scientific">Babesia caballi</name>
    <dbReference type="NCBI Taxonomy" id="5871"/>
    <lineage>
        <taxon>Eukaryota</taxon>
        <taxon>Sar</taxon>
        <taxon>Alveolata</taxon>
        <taxon>Apicomplexa</taxon>
        <taxon>Aconoidasida</taxon>
        <taxon>Piroplasmida</taxon>
        <taxon>Babesiidae</taxon>
        <taxon>Babesia</taxon>
    </lineage>
</organism>
<feature type="compositionally biased region" description="Low complexity" evidence="1">
    <location>
        <begin position="792"/>
        <end position="814"/>
    </location>
</feature>
<keyword evidence="2" id="KW-1133">Transmembrane helix</keyword>
<dbReference type="GeneID" id="94193092"/>
<protein>
    <submittedName>
        <fullName evidence="3">Extracellular matrix-binding protein ebh</fullName>
    </submittedName>
</protein>